<comment type="similarity">
    <text evidence="1 2">Belongs to the Iojap/RsfS family.</text>
</comment>
<proteinExistence type="inferred from homology"/>
<protein>
    <recommendedName>
        <fullName evidence="2">Ribosomal silencing factor RsfS</fullName>
    </recommendedName>
</protein>
<dbReference type="KEGG" id="mcad:Pan265_01180"/>
<dbReference type="PANTHER" id="PTHR21043">
    <property type="entry name" value="IOJAP SUPERFAMILY ORTHOLOG"/>
    <property type="match status" value="1"/>
</dbReference>
<dbReference type="InterPro" id="IPR043519">
    <property type="entry name" value="NT_sf"/>
</dbReference>
<feature type="region of interest" description="Disordered" evidence="3">
    <location>
        <begin position="1"/>
        <end position="43"/>
    </location>
</feature>
<evidence type="ECO:0000256" key="3">
    <source>
        <dbReference type="SAM" id="MobiDB-lite"/>
    </source>
</evidence>
<organism evidence="4 5">
    <name type="scientific">Mucisphaera calidilacus</name>
    <dbReference type="NCBI Taxonomy" id="2527982"/>
    <lineage>
        <taxon>Bacteria</taxon>
        <taxon>Pseudomonadati</taxon>
        <taxon>Planctomycetota</taxon>
        <taxon>Phycisphaerae</taxon>
        <taxon>Phycisphaerales</taxon>
        <taxon>Phycisphaeraceae</taxon>
        <taxon>Mucisphaera</taxon>
    </lineage>
</organism>
<keyword evidence="5" id="KW-1185">Reference proteome</keyword>
<dbReference type="SUPFAM" id="SSF81301">
    <property type="entry name" value="Nucleotidyltransferase"/>
    <property type="match status" value="1"/>
</dbReference>
<keyword evidence="2" id="KW-0963">Cytoplasm</keyword>
<dbReference type="OrthoDB" id="9793681at2"/>
<dbReference type="GO" id="GO:0005737">
    <property type="term" value="C:cytoplasm"/>
    <property type="evidence" value="ECO:0007669"/>
    <property type="project" value="UniProtKB-SubCell"/>
</dbReference>
<dbReference type="InterPro" id="IPR004394">
    <property type="entry name" value="Iojap/RsfS/C7orf30"/>
</dbReference>
<dbReference type="GO" id="GO:0042256">
    <property type="term" value="P:cytosolic ribosome assembly"/>
    <property type="evidence" value="ECO:0007669"/>
    <property type="project" value="UniProtKB-UniRule"/>
</dbReference>
<comment type="subunit">
    <text evidence="2">Interacts with ribosomal protein uL14 (rplN).</text>
</comment>
<evidence type="ECO:0000256" key="1">
    <source>
        <dbReference type="ARBA" id="ARBA00010574"/>
    </source>
</evidence>
<dbReference type="GO" id="GO:0043023">
    <property type="term" value="F:ribosomal large subunit binding"/>
    <property type="evidence" value="ECO:0007669"/>
    <property type="project" value="TreeGrafter"/>
</dbReference>
<accession>A0A518BTK8</accession>
<feature type="compositionally biased region" description="Basic and acidic residues" evidence="3">
    <location>
        <begin position="15"/>
        <end position="30"/>
    </location>
</feature>
<dbReference type="GO" id="GO:0017148">
    <property type="term" value="P:negative regulation of translation"/>
    <property type="evidence" value="ECO:0007669"/>
    <property type="project" value="UniProtKB-UniRule"/>
</dbReference>
<dbReference type="GO" id="GO:0090071">
    <property type="term" value="P:negative regulation of ribosome biogenesis"/>
    <property type="evidence" value="ECO:0007669"/>
    <property type="project" value="UniProtKB-UniRule"/>
</dbReference>
<feature type="compositionally biased region" description="Basic residues" evidence="3">
    <location>
        <begin position="1"/>
        <end position="10"/>
    </location>
</feature>
<name>A0A518BTK8_9BACT</name>
<gene>
    <name evidence="2 4" type="primary">rsfS</name>
    <name evidence="4" type="ORF">Pan265_01180</name>
</gene>
<dbReference type="Proteomes" id="UP000320386">
    <property type="component" value="Chromosome"/>
</dbReference>
<sequence>MNSPGHKARVILRPTPKETARPMSEEKQPEPTEQQPSGLENQASQPLERLYPDQPSRQFACDVARLLTDLHCEEVLVFDVREISQITDYLVLASGTSERQLIGVAGRVEDAAKEVGLERYGADTDGASTWRVIDFSSVMVHLFEPLTRAHYDLEMLWGDAPRVRWRDETDAPAKSTDE</sequence>
<dbReference type="PANTHER" id="PTHR21043:SF0">
    <property type="entry name" value="MITOCHONDRIAL ASSEMBLY OF RIBOSOMAL LARGE SUBUNIT PROTEIN 1"/>
    <property type="match status" value="1"/>
</dbReference>
<keyword evidence="2" id="KW-0810">Translation regulation</keyword>
<dbReference type="AlphaFoldDB" id="A0A518BTK8"/>
<dbReference type="HAMAP" id="MF_01477">
    <property type="entry name" value="Iojap_RsfS"/>
    <property type="match status" value="1"/>
</dbReference>
<dbReference type="EMBL" id="CP036280">
    <property type="protein sequence ID" value="QDU70295.1"/>
    <property type="molecule type" value="Genomic_DNA"/>
</dbReference>
<dbReference type="Gene3D" id="3.30.460.10">
    <property type="entry name" value="Beta Polymerase, domain 2"/>
    <property type="match status" value="1"/>
</dbReference>
<dbReference type="NCBIfam" id="TIGR00090">
    <property type="entry name" value="rsfS_iojap_ybeB"/>
    <property type="match status" value="1"/>
</dbReference>
<keyword evidence="2" id="KW-0678">Repressor</keyword>
<evidence type="ECO:0000313" key="5">
    <source>
        <dbReference type="Proteomes" id="UP000320386"/>
    </source>
</evidence>
<evidence type="ECO:0000256" key="2">
    <source>
        <dbReference type="HAMAP-Rule" id="MF_01477"/>
    </source>
</evidence>
<dbReference type="Pfam" id="PF02410">
    <property type="entry name" value="RsfS"/>
    <property type="match status" value="1"/>
</dbReference>
<comment type="subcellular location">
    <subcellularLocation>
        <location evidence="2">Cytoplasm</location>
    </subcellularLocation>
</comment>
<evidence type="ECO:0000313" key="4">
    <source>
        <dbReference type="EMBL" id="QDU70295.1"/>
    </source>
</evidence>
<comment type="function">
    <text evidence="2">Functions as a ribosomal silencing factor. Interacts with ribosomal protein uL14 (rplN), blocking formation of intersubunit bridge B8. Prevents association of the 30S and 50S ribosomal subunits and the formation of functional ribosomes, thus repressing translation.</text>
</comment>
<reference evidence="4 5" key="1">
    <citation type="submission" date="2019-02" db="EMBL/GenBank/DDBJ databases">
        <title>Deep-cultivation of Planctomycetes and their phenomic and genomic characterization uncovers novel biology.</title>
        <authorList>
            <person name="Wiegand S."/>
            <person name="Jogler M."/>
            <person name="Boedeker C."/>
            <person name="Pinto D."/>
            <person name="Vollmers J."/>
            <person name="Rivas-Marin E."/>
            <person name="Kohn T."/>
            <person name="Peeters S.H."/>
            <person name="Heuer A."/>
            <person name="Rast P."/>
            <person name="Oberbeckmann S."/>
            <person name="Bunk B."/>
            <person name="Jeske O."/>
            <person name="Meyerdierks A."/>
            <person name="Storesund J.E."/>
            <person name="Kallscheuer N."/>
            <person name="Luecker S."/>
            <person name="Lage O.M."/>
            <person name="Pohl T."/>
            <person name="Merkel B.J."/>
            <person name="Hornburger P."/>
            <person name="Mueller R.-W."/>
            <person name="Bruemmer F."/>
            <person name="Labrenz M."/>
            <person name="Spormann A.M."/>
            <person name="Op den Camp H."/>
            <person name="Overmann J."/>
            <person name="Amann R."/>
            <person name="Jetten M.S.M."/>
            <person name="Mascher T."/>
            <person name="Medema M.H."/>
            <person name="Devos D.P."/>
            <person name="Kaster A.-K."/>
            <person name="Ovreas L."/>
            <person name="Rohde M."/>
            <person name="Galperin M.Y."/>
            <person name="Jogler C."/>
        </authorList>
    </citation>
    <scope>NUCLEOTIDE SEQUENCE [LARGE SCALE GENOMIC DNA]</scope>
    <source>
        <strain evidence="4 5">Pan265</strain>
    </source>
</reference>